<dbReference type="RefSeq" id="XP_009832720.1">
    <property type="nucleotide sequence ID" value="XM_009834418.1"/>
</dbReference>
<dbReference type="VEuPathDB" id="FungiDB:H257_08521"/>
<gene>
    <name evidence="2" type="ORF">B5M09_012947</name>
    <name evidence="1" type="ORF">H257_08521</name>
</gene>
<proteinExistence type="predicted"/>
<dbReference type="EMBL" id="MZMZ02000454">
    <property type="protein sequence ID" value="RQM30873.1"/>
    <property type="molecule type" value="Genomic_DNA"/>
</dbReference>
<sequence length="119" mass="14133">MHLQFYLIGLRPAHFIRNVLDPHRERILRFWSDVDIDVVEENHRQLVATYSNDPILRRTIDEHVNSATFDDAWDIAPHQWLHLREFCGGLATIFPNTTSVESDFSILKWEMDRSWTLSE</sequence>
<evidence type="ECO:0000313" key="3">
    <source>
        <dbReference type="Proteomes" id="UP000284702"/>
    </source>
</evidence>
<dbReference type="OrthoDB" id="167947at2759"/>
<dbReference type="PANTHER" id="PTHR37067">
    <property type="entry name" value="PX DOMAIN-CONTAINING PROTEIN"/>
    <property type="match status" value="1"/>
</dbReference>
<dbReference type="STRING" id="112090.W4GD79"/>
<reference evidence="1" key="1">
    <citation type="submission" date="2013-12" db="EMBL/GenBank/DDBJ databases">
        <title>The Genome Sequence of Aphanomyces astaci APO3.</title>
        <authorList>
            <consortium name="The Broad Institute Genomics Platform"/>
            <person name="Russ C."/>
            <person name="Tyler B."/>
            <person name="van West P."/>
            <person name="Dieguez-Uribeondo J."/>
            <person name="Young S.K."/>
            <person name="Zeng Q."/>
            <person name="Gargeya S."/>
            <person name="Fitzgerald M."/>
            <person name="Abouelleil A."/>
            <person name="Alvarado L."/>
            <person name="Chapman S.B."/>
            <person name="Gainer-Dewar J."/>
            <person name="Goldberg J."/>
            <person name="Griggs A."/>
            <person name="Gujja S."/>
            <person name="Hansen M."/>
            <person name="Howarth C."/>
            <person name="Imamovic A."/>
            <person name="Ireland A."/>
            <person name="Larimer J."/>
            <person name="McCowan C."/>
            <person name="Murphy C."/>
            <person name="Pearson M."/>
            <person name="Poon T.W."/>
            <person name="Priest M."/>
            <person name="Roberts A."/>
            <person name="Saif S."/>
            <person name="Shea T."/>
            <person name="Sykes S."/>
            <person name="Wortman J."/>
            <person name="Nusbaum C."/>
            <person name="Birren B."/>
        </authorList>
    </citation>
    <scope>NUCLEOTIDE SEQUENCE [LARGE SCALE GENOMIC DNA]</scope>
    <source>
        <strain evidence="1">APO3</strain>
    </source>
</reference>
<organism evidence="1">
    <name type="scientific">Aphanomyces astaci</name>
    <name type="common">Crayfish plague agent</name>
    <dbReference type="NCBI Taxonomy" id="112090"/>
    <lineage>
        <taxon>Eukaryota</taxon>
        <taxon>Sar</taxon>
        <taxon>Stramenopiles</taxon>
        <taxon>Oomycota</taxon>
        <taxon>Saprolegniomycetes</taxon>
        <taxon>Saprolegniales</taxon>
        <taxon>Verrucalvaceae</taxon>
        <taxon>Aphanomyces</taxon>
    </lineage>
</organism>
<dbReference type="PANTHER" id="PTHR37067:SF3">
    <property type="entry name" value="PX DOMAIN-CONTAINING PROTEIN"/>
    <property type="match status" value="1"/>
</dbReference>
<accession>W4GD79</accession>
<keyword evidence="3" id="KW-1185">Reference proteome</keyword>
<dbReference type="EMBL" id="KI913132">
    <property type="protein sequence ID" value="ETV77610.1"/>
    <property type="molecule type" value="Genomic_DNA"/>
</dbReference>
<protein>
    <submittedName>
        <fullName evidence="1">Uncharacterized protein</fullName>
    </submittedName>
</protein>
<name>W4GD79_APHAT</name>
<dbReference type="Proteomes" id="UP000284702">
    <property type="component" value="Unassembled WGS sequence"/>
</dbReference>
<evidence type="ECO:0000313" key="2">
    <source>
        <dbReference type="EMBL" id="RQM30873.1"/>
    </source>
</evidence>
<reference evidence="2 3" key="2">
    <citation type="submission" date="2018-07" db="EMBL/GenBank/DDBJ databases">
        <title>Annotation of Aphanomyces astaci genome assembly.</title>
        <authorList>
            <person name="Studholme D.J."/>
        </authorList>
    </citation>
    <scope>NUCLEOTIDE SEQUENCE [LARGE SCALE GENOMIC DNA]</scope>
    <source>
        <strain evidence="2">Pc</strain>
    </source>
</reference>
<dbReference type="AlphaFoldDB" id="W4GD79"/>
<dbReference type="GeneID" id="20810517"/>
<evidence type="ECO:0000313" key="1">
    <source>
        <dbReference type="EMBL" id="ETV77610.1"/>
    </source>
</evidence>